<keyword evidence="9 11" id="KW-0443">Lipid metabolism</keyword>
<dbReference type="PANTHER" id="PTHR31727">
    <property type="entry name" value="OLEOYL-ACYL CARRIER PROTEIN THIOESTERASE 1, CHLOROPLASTIC"/>
    <property type="match status" value="1"/>
</dbReference>
<feature type="domain" description="Acyl-ACP thioesterase-like C-terminal" evidence="13">
    <location>
        <begin position="125"/>
        <end position="198"/>
    </location>
</feature>
<evidence type="ECO:0000256" key="4">
    <source>
        <dbReference type="ARBA" id="ARBA00022528"/>
    </source>
</evidence>
<gene>
    <name evidence="14" type="ORF">QYE76_052967</name>
</gene>
<accession>A0AAD8WLI5</accession>
<name>A0AAD8WLI5_LOLMU</name>
<evidence type="ECO:0000256" key="6">
    <source>
        <dbReference type="ARBA" id="ARBA00022801"/>
    </source>
</evidence>
<dbReference type="InterPro" id="IPR002864">
    <property type="entry name" value="Acyl-ACP_thioesterase_NHD"/>
</dbReference>
<evidence type="ECO:0000313" key="15">
    <source>
        <dbReference type="Proteomes" id="UP001231189"/>
    </source>
</evidence>
<dbReference type="EC" id="3.1.2.-" evidence="11"/>
<dbReference type="Gene3D" id="3.10.129.10">
    <property type="entry name" value="Hotdog Thioesterase"/>
    <property type="match status" value="1"/>
</dbReference>
<keyword evidence="8" id="KW-0809">Transit peptide</keyword>
<evidence type="ECO:0000256" key="2">
    <source>
        <dbReference type="ARBA" id="ARBA00006500"/>
    </source>
</evidence>
<evidence type="ECO:0000256" key="5">
    <source>
        <dbReference type="ARBA" id="ARBA00022640"/>
    </source>
</evidence>
<evidence type="ECO:0000256" key="7">
    <source>
        <dbReference type="ARBA" id="ARBA00022832"/>
    </source>
</evidence>
<dbReference type="Pfam" id="PF01643">
    <property type="entry name" value="Acyl-ACP_TE"/>
    <property type="match status" value="1"/>
</dbReference>
<reference evidence="14" key="1">
    <citation type="submission" date="2023-07" db="EMBL/GenBank/DDBJ databases">
        <title>A chromosome-level genome assembly of Lolium multiflorum.</title>
        <authorList>
            <person name="Chen Y."/>
            <person name="Copetti D."/>
            <person name="Kolliker R."/>
            <person name="Studer B."/>
        </authorList>
    </citation>
    <scope>NUCLEOTIDE SEQUENCE</scope>
    <source>
        <strain evidence="14">02402/16</strain>
        <tissue evidence="14">Leaf</tissue>
    </source>
</reference>
<dbReference type="GO" id="GO:0016297">
    <property type="term" value="F:fatty acyl-[ACP] hydrolase activity"/>
    <property type="evidence" value="ECO:0007669"/>
    <property type="project" value="InterPro"/>
</dbReference>
<comment type="subcellular location">
    <subcellularLocation>
        <location evidence="1 11">Plastid</location>
        <location evidence="1 11">Chloroplast</location>
    </subcellularLocation>
</comment>
<keyword evidence="4 11" id="KW-0150">Chloroplast</keyword>
<proteinExistence type="inferred from homology"/>
<keyword evidence="15" id="KW-1185">Reference proteome</keyword>
<dbReference type="SUPFAM" id="SSF54637">
    <property type="entry name" value="Thioesterase/thiol ester dehydrase-isomerase"/>
    <property type="match status" value="1"/>
</dbReference>
<evidence type="ECO:0000313" key="14">
    <source>
        <dbReference type="EMBL" id="KAK1664808.1"/>
    </source>
</evidence>
<dbReference type="Pfam" id="PF20791">
    <property type="entry name" value="Acyl-ACP_TE_C"/>
    <property type="match status" value="1"/>
</dbReference>
<comment type="caution">
    <text evidence="14">The sequence shown here is derived from an EMBL/GenBank/DDBJ whole genome shotgun (WGS) entry which is preliminary data.</text>
</comment>
<feature type="domain" description="Acyl-ACP thioesterase N-terminal hotdog" evidence="12">
    <location>
        <begin position="9"/>
        <end position="98"/>
    </location>
</feature>
<evidence type="ECO:0000256" key="10">
    <source>
        <dbReference type="ARBA" id="ARBA00023160"/>
    </source>
</evidence>
<evidence type="ECO:0000256" key="8">
    <source>
        <dbReference type="ARBA" id="ARBA00022946"/>
    </source>
</evidence>
<comment type="function">
    <text evidence="11">Plays an essential role in chain termination during de novo fatty acid synthesis.</text>
</comment>
<evidence type="ECO:0000256" key="9">
    <source>
        <dbReference type="ARBA" id="ARBA00023098"/>
    </source>
</evidence>
<protein>
    <recommendedName>
        <fullName evidence="11">Acyl-[acyl-carrier-protein] hydrolase</fullName>
        <ecNumber evidence="11">3.1.2.-</ecNumber>
    </recommendedName>
</protein>
<keyword evidence="6 11" id="KW-0378">Hydrolase</keyword>
<dbReference type="InterPro" id="IPR029069">
    <property type="entry name" value="HotDog_dom_sf"/>
</dbReference>
<evidence type="ECO:0000256" key="11">
    <source>
        <dbReference type="RuleBase" id="RU363096"/>
    </source>
</evidence>
<dbReference type="PANTHER" id="PTHR31727:SF10">
    <property type="entry name" value="ACYL-[ACYL-CARRIER-PROTEIN] HYDROLASE"/>
    <property type="match status" value="1"/>
</dbReference>
<dbReference type="AlphaFoldDB" id="A0AAD8WLI5"/>
<evidence type="ECO:0000259" key="12">
    <source>
        <dbReference type="Pfam" id="PF01643"/>
    </source>
</evidence>
<dbReference type="InterPro" id="IPR049427">
    <property type="entry name" value="Acyl-ACP_TE_C"/>
</dbReference>
<comment type="similarity">
    <text evidence="2 11">Belongs to the acyl-ACP thioesterase family.</text>
</comment>
<dbReference type="GO" id="GO:0000036">
    <property type="term" value="F:acyl carrier activity"/>
    <property type="evidence" value="ECO:0007669"/>
    <property type="project" value="TreeGrafter"/>
</dbReference>
<keyword evidence="5 11" id="KW-0934">Plastid</keyword>
<organism evidence="14 15">
    <name type="scientific">Lolium multiflorum</name>
    <name type="common">Italian ryegrass</name>
    <name type="synonym">Lolium perenne subsp. multiflorum</name>
    <dbReference type="NCBI Taxonomy" id="4521"/>
    <lineage>
        <taxon>Eukaryota</taxon>
        <taxon>Viridiplantae</taxon>
        <taxon>Streptophyta</taxon>
        <taxon>Embryophyta</taxon>
        <taxon>Tracheophyta</taxon>
        <taxon>Spermatophyta</taxon>
        <taxon>Magnoliopsida</taxon>
        <taxon>Liliopsida</taxon>
        <taxon>Poales</taxon>
        <taxon>Poaceae</taxon>
        <taxon>BOP clade</taxon>
        <taxon>Pooideae</taxon>
        <taxon>Poodae</taxon>
        <taxon>Poeae</taxon>
        <taxon>Poeae Chloroplast Group 2 (Poeae type)</taxon>
        <taxon>Loliodinae</taxon>
        <taxon>Loliinae</taxon>
        <taxon>Lolium</taxon>
    </lineage>
</organism>
<evidence type="ECO:0000256" key="3">
    <source>
        <dbReference type="ARBA" id="ARBA00022516"/>
    </source>
</evidence>
<keyword evidence="7 11" id="KW-0276">Fatty acid metabolism</keyword>
<sequence length="233" mass="26443">MSGLLGDGFGATHGMIKNNLIWVVSRMHVQVEHYPIWGEVLEIDTWVGSSGKNGMRRDWLIRGRGSGNVFVRATSTWVMMNKNTRRLSKMPDEVRAEISPWFIDRHAIQDEATEKIIKLDSTAKHVDSNLKTIPDQFLQHHQLRSIILEYRKECGSSDVVQSICQPDEGSISPGENVNMVRGSLLLPEIINGHHSLAGALHQWPTKYTHLLQLRAGDGYEEIVRGRTTWKKKL</sequence>
<dbReference type="EMBL" id="JAUUTY010000003">
    <property type="protein sequence ID" value="KAK1664808.1"/>
    <property type="molecule type" value="Genomic_DNA"/>
</dbReference>
<dbReference type="CDD" id="cd00586">
    <property type="entry name" value="4HBT"/>
    <property type="match status" value="1"/>
</dbReference>
<dbReference type="Proteomes" id="UP001231189">
    <property type="component" value="Unassembled WGS sequence"/>
</dbReference>
<dbReference type="GO" id="GO:0009507">
    <property type="term" value="C:chloroplast"/>
    <property type="evidence" value="ECO:0007669"/>
    <property type="project" value="UniProtKB-SubCell"/>
</dbReference>
<keyword evidence="3 11" id="KW-0444">Lipid biosynthesis</keyword>
<evidence type="ECO:0000259" key="13">
    <source>
        <dbReference type="Pfam" id="PF20791"/>
    </source>
</evidence>
<dbReference type="InterPro" id="IPR045023">
    <property type="entry name" value="FATA/B"/>
</dbReference>
<keyword evidence="10 11" id="KW-0275">Fatty acid biosynthesis</keyword>
<evidence type="ECO:0000256" key="1">
    <source>
        <dbReference type="ARBA" id="ARBA00004229"/>
    </source>
</evidence>